<name>A0A6P0UM06_9FLAO</name>
<keyword evidence="2" id="KW-1185">Reference proteome</keyword>
<reference evidence="1 2" key="1">
    <citation type="submission" date="2020-01" db="EMBL/GenBank/DDBJ databases">
        <title>Leptobacterium flavescens.</title>
        <authorList>
            <person name="Wang G."/>
        </authorList>
    </citation>
    <scope>NUCLEOTIDE SEQUENCE [LARGE SCALE GENOMIC DNA]</scope>
    <source>
        <strain evidence="1 2">KCTC 22160</strain>
    </source>
</reference>
<gene>
    <name evidence="1" type="ORF">GWK08_01445</name>
</gene>
<dbReference type="Gene3D" id="3.40.50.300">
    <property type="entry name" value="P-loop containing nucleotide triphosphate hydrolases"/>
    <property type="match status" value="1"/>
</dbReference>
<evidence type="ECO:0000313" key="1">
    <source>
        <dbReference type="EMBL" id="NER12093.1"/>
    </source>
</evidence>
<sequence length="179" mass="21250">MKILIFGASGSGTTTLGKEIEKATDFVHLDADDYYWKKTDPPFTEKIPLAERNEKIKSDFNKNENVVISGSMISWGREWETSFDLAIFIYLNNKVRMERLKKREFEHYGEKLYTDPVRKKNYQAFLDWANQYENPDFKGRSLKMHNDWIEKLDCKVLRIDGEIELRDKVDRVMTEIKRP</sequence>
<dbReference type="InterPro" id="IPR052922">
    <property type="entry name" value="Cytidylate_Kinase-2"/>
</dbReference>
<dbReference type="NCBIfam" id="NF004861">
    <property type="entry name" value="PRK06217.1"/>
    <property type="match status" value="1"/>
</dbReference>
<dbReference type="PANTHER" id="PTHR37816">
    <property type="entry name" value="YALI0E33011P"/>
    <property type="match status" value="1"/>
</dbReference>
<dbReference type="EMBL" id="JAABOO010000001">
    <property type="protein sequence ID" value="NER12093.1"/>
    <property type="molecule type" value="Genomic_DNA"/>
</dbReference>
<evidence type="ECO:0000313" key="2">
    <source>
        <dbReference type="Proteomes" id="UP000468581"/>
    </source>
</evidence>
<dbReference type="PANTHER" id="PTHR37816:SF2">
    <property type="entry name" value="DNA TOPOLOGY MODULATION PROTEIN FLAR-RELATED PROTEIN"/>
    <property type="match status" value="1"/>
</dbReference>
<dbReference type="RefSeq" id="WP_163605130.1">
    <property type="nucleotide sequence ID" value="NZ_JAABOO010000001.1"/>
</dbReference>
<proteinExistence type="predicted"/>
<organism evidence="1 2">
    <name type="scientific">Leptobacterium flavescens</name>
    <dbReference type="NCBI Taxonomy" id="472055"/>
    <lineage>
        <taxon>Bacteria</taxon>
        <taxon>Pseudomonadati</taxon>
        <taxon>Bacteroidota</taxon>
        <taxon>Flavobacteriia</taxon>
        <taxon>Flavobacteriales</taxon>
        <taxon>Flavobacteriaceae</taxon>
        <taxon>Leptobacterium</taxon>
    </lineage>
</organism>
<comment type="caution">
    <text evidence="1">The sequence shown here is derived from an EMBL/GenBank/DDBJ whole genome shotgun (WGS) entry which is preliminary data.</text>
</comment>
<dbReference type="AlphaFoldDB" id="A0A6P0UM06"/>
<dbReference type="SUPFAM" id="SSF52540">
    <property type="entry name" value="P-loop containing nucleoside triphosphate hydrolases"/>
    <property type="match status" value="1"/>
</dbReference>
<dbReference type="Pfam" id="PF13238">
    <property type="entry name" value="AAA_18"/>
    <property type="match status" value="1"/>
</dbReference>
<accession>A0A6P0UM06</accession>
<dbReference type="Proteomes" id="UP000468581">
    <property type="component" value="Unassembled WGS sequence"/>
</dbReference>
<dbReference type="InterPro" id="IPR027417">
    <property type="entry name" value="P-loop_NTPase"/>
</dbReference>
<protein>
    <submittedName>
        <fullName evidence="1">AAA family ATPase</fullName>
    </submittedName>
</protein>